<keyword evidence="7 13" id="KW-0460">Magnesium</keyword>
<feature type="site" description="Important for catalytic activity" evidence="14">
    <location>
        <position position="270"/>
    </location>
</feature>
<dbReference type="CDD" id="cd07033">
    <property type="entry name" value="TPP_PYR_DXS_TK_like"/>
    <property type="match status" value="1"/>
</dbReference>
<feature type="binding site" evidence="13">
    <location>
        <position position="194"/>
    </location>
    <ligand>
        <name>Mg(2+)</name>
        <dbReference type="ChEBI" id="CHEBI:18420"/>
    </ligand>
</feature>
<comment type="catalytic activity">
    <reaction evidence="9">
        <text>D-sedoheptulose 7-phosphate + D-glyceraldehyde 3-phosphate = aldehydo-D-ribose 5-phosphate + D-xylulose 5-phosphate</text>
        <dbReference type="Rhea" id="RHEA:10508"/>
        <dbReference type="ChEBI" id="CHEBI:57483"/>
        <dbReference type="ChEBI" id="CHEBI:57737"/>
        <dbReference type="ChEBI" id="CHEBI:58273"/>
        <dbReference type="ChEBI" id="CHEBI:59776"/>
        <dbReference type="EC" id="2.2.1.1"/>
    </reaction>
</comment>
<feature type="site" description="Important for catalytic activity" evidence="14">
    <location>
        <position position="34"/>
    </location>
</feature>
<dbReference type="SUPFAM" id="SSF52922">
    <property type="entry name" value="TK C-terminal domain-like"/>
    <property type="match status" value="1"/>
</dbReference>
<dbReference type="InterPro" id="IPR005478">
    <property type="entry name" value="Transketolase_bac-like"/>
</dbReference>
<accession>A0A7S3LNZ9</accession>
<evidence type="ECO:0000256" key="10">
    <source>
        <dbReference type="PIRSR" id="PIRSR605478-1"/>
    </source>
</evidence>
<feature type="binding site" evidence="11">
    <location>
        <position position="365"/>
    </location>
    <ligand>
        <name>substrate</name>
    </ligand>
</feature>
<dbReference type="InterPro" id="IPR033247">
    <property type="entry name" value="Transketolase_fam"/>
</dbReference>
<evidence type="ECO:0000256" key="3">
    <source>
        <dbReference type="ARBA" id="ARBA00011738"/>
    </source>
</evidence>
<gene>
    <name evidence="16" type="ORF">ASTO00021_LOCUS7630</name>
</gene>
<feature type="binding site" evidence="11">
    <location>
        <position position="392"/>
    </location>
    <ligand>
        <name>substrate</name>
    </ligand>
</feature>
<evidence type="ECO:0000313" key="16">
    <source>
        <dbReference type="EMBL" id="CAE0437373.1"/>
    </source>
</evidence>
<dbReference type="InterPro" id="IPR049557">
    <property type="entry name" value="Transketolase_CS"/>
</dbReference>
<dbReference type="Pfam" id="PF02779">
    <property type="entry name" value="Transket_pyr"/>
    <property type="match status" value="1"/>
</dbReference>
<evidence type="ECO:0000256" key="7">
    <source>
        <dbReference type="ARBA" id="ARBA00022842"/>
    </source>
</evidence>
<dbReference type="InterPro" id="IPR005474">
    <property type="entry name" value="Transketolase_N"/>
</dbReference>
<evidence type="ECO:0000256" key="12">
    <source>
        <dbReference type="PIRSR" id="PIRSR605478-3"/>
    </source>
</evidence>
<feature type="domain" description="Transketolase-like pyrimidine-binding" evidence="15">
    <location>
        <begin position="362"/>
        <end position="533"/>
    </location>
</feature>
<feature type="binding site" evidence="11">
    <location>
        <position position="528"/>
    </location>
    <ligand>
        <name>substrate</name>
    </ligand>
</feature>
<dbReference type="InterPro" id="IPR055152">
    <property type="entry name" value="Transketolase-like_C_2"/>
</dbReference>
<dbReference type="InterPro" id="IPR009014">
    <property type="entry name" value="Transketo_C/PFOR_II"/>
</dbReference>
<evidence type="ECO:0000256" key="2">
    <source>
        <dbReference type="ARBA" id="ARBA00007131"/>
    </source>
</evidence>
<comment type="cofactor">
    <cofactor evidence="13">
        <name>Mg(2+)</name>
        <dbReference type="ChEBI" id="CHEBI:18420"/>
    </cofactor>
    <text evidence="13">Binds 1 Mg(2+) ion per subunit. Can also utilize other divalent metal cations, such as Ca(2+), Mn(2+) and Co(2+).</text>
</comment>
<evidence type="ECO:0000256" key="8">
    <source>
        <dbReference type="ARBA" id="ARBA00023052"/>
    </source>
</evidence>
<name>A0A7S3LNZ9_9STRA</name>
<feature type="binding site" evidence="12">
    <location>
        <position position="74"/>
    </location>
    <ligand>
        <name>thiamine diphosphate</name>
        <dbReference type="ChEBI" id="CHEBI:58937"/>
    </ligand>
</feature>
<dbReference type="Gene3D" id="3.40.50.920">
    <property type="match status" value="1"/>
</dbReference>
<dbReference type="SMART" id="SM00861">
    <property type="entry name" value="Transket_pyr"/>
    <property type="match status" value="1"/>
</dbReference>
<dbReference type="EC" id="2.2.1.1" evidence="4"/>
<evidence type="ECO:0000256" key="14">
    <source>
        <dbReference type="PIRSR" id="PIRSR605478-5"/>
    </source>
</evidence>
<dbReference type="GO" id="GO:0046872">
    <property type="term" value="F:metal ion binding"/>
    <property type="evidence" value="ECO:0007669"/>
    <property type="project" value="UniProtKB-KW"/>
</dbReference>
<feature type="binding site" evidence="12">
    <location>
        <position position="445"/>
    </location>
    <ligand>
        <name>thiamine diphosphate</name>
        <dbReference type="ChEBI" id="CHEBI:58937"/>
    </ligand>
</feature>
<feature type="binding site" evidence="11">
    <location>
        <position position="34"/>
    </location>
    <ligand>
        <name>substrate</name>
    </ligand>
</feature>
<dbReference type="GO" id="GO:0005829">
    <property type="term" value="C:cytosol"/>
    <property type="evidence" value="ECO:0007669"/>
    <property type="project" value="TreeGrafter"/>
</dbReference>
<comment type="cofactor">
    <cofactor evidence="1">
        <name>Co(2+)</name>
        <dbReference type="ChEBI" id="CHEBI:48828"/>
    </cofactor>
</comment>
<evidence type="ECO:0000256" key="9">
    <source>
        <dbReference type="ARBA" id="ARBA00049473"/>
    </source>
</evidence>
<keyword evidence="6 13" id="KW-0479">Metal-binding</keyword>
<comment type="subunit">
    <text evidence="3">Homodimer.</text>
</comment>
<evidence type="ECO:0000256" key="1">
    <source>
        <dbReference type="ARBA" id="ARBA00001941"/>
    </source>
</evidence>
<dbReference type="PANTHER" id="PTHR43522:SF2">
    <property type="entry name" value="TRANSKETOLASE 1-RELATED"/>
    <property type="match status" value="1"/>
</dbReference>
<dbReference type="FunFam" id="3.40.50.920:FF:000003">
    <property type="entry name" value="Transketolase"/>
    <property type="match status" value="1"/>
</dbReference>
<dbReference type="GO" id="GO:0004802">
    <property type="term" value="F:transketolase activity"/>
    <property type="evidence" value="ECO:0007669"/>
    <property type="project" value="UniProtKB-EC"/>
</dbReference>
<dbReference type="Gene3D" id="3.40.50.970">
    <property type="match status" value="2"/>
</dbReference>
<evidence type="ECO:0000256" key="6">
    <source>
        <dbReference type="ARBA" id="ARBA00022723"/>
    </source>
</evidence>
<dbReference type="CDD" id="cd02012">
    <property type="entry name" value="TPP_TK"/>
    <property type="match status" value="1"/>
</dbReference>
<feature type="binding site" evidence="13">
    <location>
        <position position="164"/>
    </location>
    <ligand>
        <name>Mg(2+)</name>
        <dbReference type="ChEBI" id="CHEBI:18420"/>
    </ligand>
</feature>
<dbReference type="Pfam" id="PF00456">
    <property type="entry name" value="Transketolase_N"/>
    <property type="match status" value="1"/>
</dbReference>
<dbReference type="NCBIfam" id="TIGR00232">
    <property type="entry name" value="tktlase_bact"/>
    <property type="match status" value="1"/>
</dbReference>
<feature type="active site" description="Proton donor" evidence="10">
    <location>
        <position position="419"/>
    </location>
</feature>
<keyword evidence="8 12" id="KW-0786">Thiamine pyrophosphate</keyword>
<dbReference type="PANTHER" id="PTHR43522">
    <property type="entry name" value="TRANSKETOLASE"/>
    <property type="match status" value="1"/>
</dbReference>
<dbReference type="AlphaFoldDB" id="A0A7S3LNZ9"/>
<dbReference type="InterPro" id="IPR005475">
    <property type="entry name" value="Transketolase-like_Pyr-bd"/>
</dbReference>
<feature type="binding site" evidence="13">
    <location>
        <position position="196"/>
    </location>
    <ligand>
        <name>Mg(2+)</name>
        <dbReference type="ChEBI" id="CHEBI:18420"/>
    </ligand>
</feature>
<dbReference type="SUPFAM" id="SSF52518">
    <property type="entry name" value="Thiamin diphosphate-binding fold (THDP-binding)"/>
    <property type="match status" value="2"/>
</dbReference>
<dbReference type="InterPro" id="IPR029061">
    <property type="entry name" value="THDP-binding"/>
</dbReference>
<dbReference type="FunFam" id="3.40.50.970:FF:000003">
    <property type="entry name" value="Transketolase"/>
    <property type="match status" value="1"/>
</dbReference>
<evidence type="ECO:0000256" key="13">
    <source>
        <dbReference type="PIRSR" id="PIRSR605478-4"/>
    </source>
</evidence>
<feature type="binding site" evidence="12">
    <location>
        <position position="270"/>
    </location>
    <ligand>
        <name>thiamine diphosphate</name>
        <dbReference type="ChEBI" id="CHEBI:58937"/>
    </ligand>
</feature>
<comment type="similarity">
    <text evidence="2">Belongs to the transketolase family.</text>
</comment>
<feature type="binding site" evidence="12">
    <location>
        <position position="194"/>
    </location>
    <ligand>
        <name>thiamine diphosphate</name>
        <dbReference type="ChEBI" id="CHEBI:58937"/>
    </ligand>
</feature>
<evidence type="ECO:0000256" key="4">
    <source>
        <dbReference type="ARBA" id="ARBA00013152"/>
    </source>
</evidence>
<feature type="binding site" evidence="12">
    <location>
        <position position="165"/>
    </location>
    <ligand>
        <name>thiamine diphosphate</name>
        <dbReference type="ChEBI" id="CHEBI:58937"/>
    </ligand>
</feature>
<sequence>MGPKKGNASDIDQLAVNTVRVLSADIVEKANSGHPGAPMGCAPMAHVLFSKIMSYNPRDPSWFNRDRFVLSNGHGCALLYSMLHLTGYEKPTMEDLKQFRQFGSVTAGHPENFLLEAVEVSTGPLGQGISNAVGMAIAETHLAAVFNKPGYEIINNYTYVICGDGCLQEGVSSEASSLAGHLKLGKLIVLYDDNKITIDGSTELSFTEDVAKRYEAYGWQVLSVADGNNDFAGIESAVREAQQCADKPTIIKVTTEIGFGSSKAGTAGVHGSPLGEDGLKDAKVFFGFDPEKKFSVPEKVLDYYRMAIDRGEQLSANWNDSFASYKKGFPEAAAELERRINRKLPAQWNESIPSWKPADKALASRESSATVLNLVAEAVPELIGGSADLTPSNKTSLKGSHDFQAATPDGRYFRFGIREHGMAAICNGMAAYGGIIPYCASFLNFAGYALGSIRLSALSRFQVLYVMTHDSIGLGEDGPTHQPIEMLLSLRSMPNMYVFRPADANEVAGAYEQAMSLRNSPSLFSLSRQGLPNLVGSSAKSVAMGAYTLNGASGNKSDLILASTGSEVNICVAAADVLSKAGINTAVVSMPCWKLFDQQDKGYKESVFPEGVPVLSVEAATTHGWSKYSHMQIGIDRFGKSAPAKKLYEYFGITTDSIAKNGKALVEHYKGAPVPWLINSLTPV</sequence>
<reference evidence="16" key="1">
    <citation type="submission" date="2021-01" db="EMBL/GenBank/DDBJ databases">
        <authorList>
            <person name="Corre E."/>
            <person name="Pelletier E."/>
            <person name="Niang G."/>
            <person name="Scheremetjew M."/>
            <person name="Finn R."/>
            <person name="Kale V."/>
            <person name="Holt S."/>
            <person name="Cochrane G."/>
            <person name="Meng A."/>
            <person name="Brown T."/>
            <person name="Cohen L."/>
        </authorList>
    </citation>
    <scope>NUCLEOTIDE SEQUENCE</scope>
    <source>
        <strain evidence="16">GSBS06</strain>
    </source>
</reference>
<evidence type="ECO:0000256" key="5">
    <source>
        <dbReference type="ARBA" id="ARBA00022679"/>
    </source>
</evidence>
<feature type="binding site" evidence="12">
    <location>
        <begin position="123"/>
        <end position="125"/>
    </location>
    <ligand>
        <name>thiamine diphosphate</name>
        <dbReference type="ChEBI" id="CHEBI:58937"/>
    </ligand>
</feature>
<comment type="cofactor">
    <cofactor evidence="12">
        <name>thiamine diphosphate</name>
        <dbReference type="ChEBI" id="CHEBI:58937"/>
    </cofactor>
    <text evidence="12">Binds 1 thiamine pyrophosphate per subunit. During the reaction, the substrate forms a covalent intermediate with the cofactor.</text>
</comment>
<keyword evidence="5" id="KW-0808">Transferase</keyword>
<dbReference type="EMBL" id="HBIN01010210">
    <property type="protein sequence ID" value="CAE0437373.1"/>
    <property type="molecule type" value="Transcribed_RNA"/>
</dbReference>
<evidence type="ECO:0000256" key="11">
    <source>
        <dbReference type="PIRSR" id="PIRSR605478-2"/>
    </source>
</evidence>
<evidence type="ECO:0000259" key="15">
    <source>
        <dbReference type="SMART" id="SM00861"/>
    </source>
</evidence>
<protein>
    <recommendedName>
        <fullName evidence="4">transketolase</fullName>
        <ecNumber evidence="4">2.2.1.1</ecNumber>
    </recommendedName>
</protein>
<feature type="binding site" evidence="11">
    <location>
        <position position="469"/>
    </location>
    <ligand>
        <name>substrate</name>
    </ligand>
</feature>
<dbReference type="GO" id="GO:0006098">
    <property type="term" value="P:pentose-phosphate shunt"/>
    <property type="evidence" value="ECO:0007669"/>
    <property type="project" value="TreeGrafter"/>
</dbReference>
<dbReference type="Pfam" id="PF22613">
    <property type="entry name" value="Transketolase_C_1"/>
    <property type="match status" value="1"/>
</dbReference>
<proteinExistence type="inferred from homology"/>
<feature type="binding site" evidence="11">
    <location>
        <position position="481"/>
    </location>
    <ligand>
        <name>substrate</name>
    </ligand>
</feature>
<dbReference type="PROSITE" id="PS00801">
    <property type="entry name" value="TRANSKETOLASE_1"/>
    <property type="match status" value="1"/>
</dbReference>
<dbReference type="FunFam" id="3.40.50.970:FF:000004">
    <property type="entry name" value="Transketolase"/>
    <property type="match status" value="1"/>
</dbReference>
<organism evidence="16">
    <name type="scientific">Aplanochytrium stocchinoi</name>
    <dbReference type="NCBI Taxonomy" id="215587"/>
    <lineage>
        <taxon>Eukaryota</taxon>
        <taxon>Sar</taxon>
        <taxon>Stramenopiles</taxon>
        <taxon>Bigyra</taxon>
        <taxon>Labyrinthulomycetes</taxon>
        <taxon>Thraustochytrida</taxon>
        <taxon>Thraustochytriidae</taxon>
        <taxon>Aplanochytrium</taxon>
    </lineage>
</organism>
<feature type="binding site" evidence="11">
    <location>
        <position position="477"/>
    </location>
    <ligand>
        <name>substrate</name>
    </ligand>
</feature>
<feature type="binding site" evidence="11">
    <location>
        <position position="270"/>
    </location>
    <ligand>
        <name>substrate</name>
    </ligand>
</feature>